<dbReference type="RefSeq" id="WP_024763647.1">
    <property type="nucleotide sequence ID" value="NZ_CP049140.1"/>
</dbReference>
<keyword evidence="10 15" id="KW-0798">TonB box</keyword>
<evidence type="ECO:0000256" key="3">
    <source>
        <dbReference type="ARBA" id="ARBA00022448"/>
    </source>
</evidence>
<dbReference type="PROSITE" id="PS52016">
    <property type="entry name" value="TONB_DEPENDENT_REC_3"/>
    <property type="match status" value="1"/>
</dbReference>
<dbReference type="PANTHER" id="PTHR32552:SF68">
    <property type="entry name" value="FERRICHROME OUTER MEMBRANE TRANSPORTER_PHAGE RECEPTOR"/>
    <property type="match status" value="1"/>
</dbReference>
<feature type="signal peptide" evidence="17">
    <location>
        <begin position="1"/>
        <end position="27"/>
    </location>
</feature>
<dbReference type="InterPro" id="IPR037066">
    <property type="entry name" value="Plug_dom_sf"/>
</dbReference>
<reference evidence="19 20" key="1">
    <citation type="submission" date="2020-02" db="EMBL/GenBank/DDBJ databases">
        <title>Integrative conjugative elements (ICEs) and plasmids drive adaptation of Pseudomonas nitroreducens strain HBP1 to wastewater environment.</title>
        <authorList>
            <person name="Sentchilo V."/>
            <person name="Carraro N."/>
            <person name="Bertelli C."/>
            <person name="van der Meer J.R."/>
        </authorList>
    </citation>
    <scope>NUCLEOTIDE SEQUENCE [LARGE SCALE GENOMIC DNA]</scope>
    <source>
        <strain evidence="19 20">HBP1</strain>
    </source>
</reference>
<dbReference type="Proteomes" id="UP000501063">
    <property type="component" value="Chromosome"/>
</dbReference>
<evidence type="ECO:0000256" key="14">
    <source>
        <dbReference type="PROSITE-ProRule" id="PRU01360"/>
    </source>
</evidence>
<evidence type="ECO:0000256" key="10">
    <source>
        <dbReference type="ARBA" id="ARBA00023077"/>
    </source>
</evidence>
<keyword evidence="11 14" id="KW-0472">Membrane</keyword>
<feature type="compositionally biased region" description="Polar residues" evidence="16">
    <location>
        <begin position="108"/>
        <end position="121"/>
    </location>
</feature>
<dbReference type="Gene3D" id="3.55.50.30">
    <property type="match status" value="1"/>
</dbReference>
<evidence type="ECO:0000256" key="17">
    <source>
        <dbReference type="SAM" id="SignalP"/>
    </source>
</evidence>
<proteinExistence type="inferred from homology"/>
<dbReference type="GO" id="GO:0015891">
    <property type="term" value="P:siderophore transport"/>
    <property type="evidence" value="ECO:0007669"/>
    <property type="project" value="InterPro"/>
</dbReference>
<dbReference type="InterPro" id="IPR000531">
    <property type="entry name" value="Beta-barrel_TonB"/>
</dbReference>
<dbReference type="EMBL" id="CP049140">
    <property type="protein sequence ID" value="QIE85247.1"/>
    <property type="molecule type" value="Genomic_DNA"/>
</dbReference>
<dbReference type="InterPro" id="IPR010105">
    <property type="entry name" value="TonB_sidphr_rcpt"/>
</dbReference>
<sequence length="802" mass="87754">MRRPFELSLRPCLLATAILLATSSALAADAVRDYQLPAGPLASTLNRIAAEGGLSLSLDPALAQGRSAHAVQGRFDAASALRQALQGTGLELVESESGSYSLRPAPSDTLSMSATTVSGTQEDPDGPAVGYLATRTRAGTKTDTPLLEAPRSISVATREQMQDRNVQSLDDAVRYMPGVIASSYGNDTRAEWLKVRGFEPTQFLDGLPLPKGSYVMPKLETWDLERVALLRGPASSLYGQTPPGGLLDMTSRRPEAESSHEVQLQVGSYEHKQISFDSTGKVDDAGNLLYRVSGVVRDSNTQVDHVDNKRYNIAPSLTWNFDEDTKLTFLSQFNRDDTGITSQFLPLQGTKLSTPAGEVKYHENLGDPDWEFYDKTYYALGYAFEHRINDVWQFRQNLRYTKSDLSFQGITAGGSATSVSDDGTLARGANVVDEDISQFAIDNNLQADFSTGPLKHTLLLGLDHQRANTNYKWLYGAAPTSNITKPIYGQDFSNVAFTAYNDYNQKMRDTGLYAQDQIALDNWRLTLGGRQDWAHTGSKFYDANGATDTRRDSQFSGNAALSYVFENGVAPYVSYAESFQTEAGGTAGAAFEPSTGKQYELGVKYQPVGTDLMLSAAVYDLTRKNIVLTGSDFISRPVGEAQVRGFELEAVGNVTENLKVTAAYTYANSKMTKVANPLDKNRPLPLTPENQASLWADYTWHDGLLDGFGLGFGTRYVGETHNIAIGSMGYVRDKSDGDTGSYTVYDAAVHYDLGRLDNSLNGLNVALNANNVFDKEYIATCDGFYCYYGDRRNVVASVNYKF</sequence>
<keyword evidence="9" id="KW-0406">Ion transport</keyword>
<evidence type="ECO:0000256" key="13">
    <source>
        <dbReference type="ARBA" id="ARBA00023237"/>
    </source>
</evidence>
<keyword evidence="4 14" id="KW-1134">Transmembrane beta strand</keyword>
<evidence type="ECO:0000256" key="1">
    <source>
        <dbReference type="ARBA" id="ARBA00004571"/>
    </source>
</evidence>
<dbReference type="GO" id="GO:0009279">
    <property type="term" value="C:cell outer membrane"/>
    <property type="evidence" value="ECO:0007669"/>
    <property type="project" value="UniProtKB-SubCell"/>
</dbReference>
<evidence type="ECO:0000313" key="19">
    <source>
        <dbReference type="EMBL" id="QIE85247.1"/>
    </source>
</evidence>
<dbReference type="CDD" id="cd01347">
    <property type="entry name" value="ligand_gated_channel"/>
    <property type="match status" value="1"/>
</dbReference>
<dbReference type="InterPro" id="IPR036942">
    <property type="entry name" value="Beta-barrel_TonB_sf"/>
</dbReference>
<name>A0A6G6IQJ5_PSENT</name>
<evidence type="ECO:0000256" key="15">
    <source>
        <dbReference type="RuleBase" id="RU003357"/>
    </source>
</evidence>
<dbReference type="AlphaFoldDB" id="A0A6G6IQJ5"/>
<evidence type="ECO:0000256" key="5">
    <source>
        <dbReference type="ARBA" id="ARBA00022496"/>
    </source>
</evidence>
<keyword evidence="12 19" id="KW-0675">Receptor</keyword>
<feature type="chain" id="PRO_5026077924" evidence="17">
    <location>
        <begin position="28"/>
        <end position="802"/>
    </location>
</feature>
<keyword evidence="13 14" id="KW-0998">Cell outer membrane</keyword>
<evidence type="ECO:0000256" key="2">
    <source>
        <dbReference type="ARBA" id="ARBA00009810"/>
    </source>
</evidence>
<keyword evidence="5" id="KW-0410">Iron transport</keyword>
<dbReference type="GO" id="GO:0015344">
    <property type="term" value="F:siderophore uptake transmembrane transporter activity"/>
    <property type="evidence" value="ECO:0007669"/>
    <property type="project" value="TreeGrafter"/>
</dbReference>
<dbReference type="NCBIfam" id="TIGR01783">
    <property type="entry name" value="TonB-siderophor"/>
    <property type="match status" value="1"/>
</dbReference>
<dbReference type="FunFam" id="2.40.170.20:FF:000005">
    <property type="entry name" value="TonB-dependent siderophore receptor"/>
    <property type="match status" value="1"/>
</dbReference>
<dbReference type="GO" id="GO:0038023">
    <property type="term" value="F:signaling receptor activity"/>
    <property type="evidence" value="ECO:0007669"/>
    <property type="project" value="InterPro"/>
</dbReference>
<keyword evidence="6 14" id="KW-0812">Transmembrane</keyword>
<keyword evidence="7 17" id="KW-0732">Signal</keyword>
<protein>
    <submittedName>
        <fullName evidence="19">TonB-dependent siderophore receptor</fullName>
    </submittedName>
</protein>
<dbReference type="InterPro" id="IPR039426">
    <property type="entry name" value="TonB-dep_rcpt-like"/>
</dbReference>
<keyword evidence="8" id="KW-0408">Iron</keyword>
<dbReference type="KEGG" id="pnt:G5B91_02760"/>
<evidence type="ECO:0000256" key="4">
    <source>
        <dbReference type="ARBA" id="ARBA00022452"/>
    </source>
</evidence>
<evidence type="ECO:0000256" key="7">
    <source>
        <dbReference type="ARBA" id="ARBA00022729"/>
    </source>
</evidence>
<evidence type="ECO:0000256" key="8">
    <source>
        <dbReference type="ARBA" id="ARBA00023004"/>
    </source>
</evidence>
<evidence type="ECO:0000313" key="20">
    <source>
        <dbReference type="Proteomes" id="UP000501063"/>
    </source>
</evidence>
<evidence type="ECO:0000256" key="6">
    <source>
        <dbReference type="ARBA" id="ARBA00022692"/>
    </source>
</evidence>
<accession>A0A6G6IQJ5</accession>
<dbReference type="SMART" id="SM00965">
    <property type="entry name" value="STN"/>
    <property type="match status" value="1"/>
</dbReference>
<dbReference type="PANTHER" id="PTHR32552">
    <property type="entry name" value="FERRICHROME IRON RECEPTOR-RELATED"/>
    <property type="match status" value="1"/>
</dbReference>
<evidence type="ECO:0000259" key="18">
    <source>
        <dbReference type="SMART" id="SM00965"/>
    </source>
</evidence>
<dbReference type="Pfam" id="PF07715">
    <property type="entry name" value="Plug"/>
    <property type="match status" value="1"/>
</dbReference>
<gene>
    <name evidence="19" type="ORF">G5B91_02760</name>
</gene>
<dbReference type="InterPro" id="IPR011662">
    <property type="entry name" value="Secretin/TonB_short_N"/>
</dbReference>
<comment type="subcellular location">
    <subcellularLocation>
        <location evidence="1 14">Cell outer membrane</location>
        <topology evidence="1 14">Multi-pass membrane protein</topology>
    </subcellularLocation>
</comment>
<dbReference type="Gene3D" id="2.170.130.10">
    <property type="entry name" value="TonB-dependent receptor, plug domain"/>
    <property type="match status" value="1"/>
</dbReference>
<dbReference type="SUPFAM" id="SSF56935">
    <property type="entry name" value="Porins"/>
    <property type="match status" value="1"/>
</dbReference>
<evidence type="ECO:0000256" key="16">
    <source>
        <dbReference type="SAM" id="MobiDB-lite"/>
    </source>
</evidence>
<dbReference type="Pfam" id="PF00593">
    <property type="entry name" value="TonB_dep_Rec_b-barrel"/>
    <property type="match status" value="1"/>
</dbReference>
<dbReference type="InterPro" id="IPR012910">
    <property type="entry name" value="Plug_dom"/>
</dbReference>
<comment type="similarity">
    <text evidence="2 14 15">Belongs to the TonB-dependent receptor family.</text>
</comment>
<dbReference type="Gene3D" id="2.40.170.20">
    <property type="entry name" value="TonB-dependent receptor, beta-barrel domain"/>
    <property type="match status" value="1"/>
</dbReference>
<keyword evidence="3 14" id="KW-0813">Transport</keyword>
<feature type="domain" description="Secretin/TonB short N-terminal" evidence="18">
    <location>
        <begin position="54"/>
        <end position="105"/>
    </location>
</feature>
<evidence type="ECO:0000256" key="11">
    <source>
        <dbReference type="ARBA" id="ARBA00023136"/>
    </source>
</evidence>
<evidence type="ECO:0000256" key="9">
    <source>
        <dbReference type="ARBA" id="ARBA00023065"/>
    </source>
</evidence>
<organism evidence="19 20">
    <name type="scientific">Pseudomonas nitroreducens</name>
    <dbReference type="NCBI Taxonomy" id="46680"/>
    <lineage>
        <taxon>Bacteria</taxon>
        <taxon>Pseudomonadati</taxon>
        <taxon>Pseudomonadota</taxon>
        <taxon>Gammaproteobacteria</taxon>
        <taxon>Pseudomonadales</taxon>
        <taxon>Pseudomonadaceae</taxon>
        <taxon>Pseudomonas</taxon>
    </lineage>
</organism>
<evidence type="ECO:0000256" key="12">
    <source>
        <dbReference type="ARBA" id="ARBA00023170"/>
    </source>
</evidence>
<feature type="region of interest" description="Disordered" evidence="16">
    <location>
        <begin position="96"/>
        <end position="128"/>
    </location>
</feature>